<keyword evidence="9" id="KW-0813">Transport</keyword>
<dbReference type="InterPro" id="IPR050399">
    <property type="entry name" value="HPr"/>
</dbReference>
<dbReference type="EMBL" id="LR134142">
    <property type="protein sequence ID" value="VEA06815.1"/>
    <property type="molecule type" value="Genomic_DNA"/>
</dbReference>
<protein>
    <recommendedName>
        <fullName evidence="6">Phosphocarrier protein NPr</fullName>
    </recommendedName>
    <alternativeName>
        <fullName evidence="7">Nitrogen-related HPr</fullName>
    </alternativeName>
</protein>
<dbReference type="Proteomes" id="UP000276345">
    <property type="component" value="Chromosome"/>
</dbReference>
<evidence type="ECO:0000256" key="6">
    <source>
        <dbReference type="ARBA" id="ARBA00040081"/>
    </source>
</evidence>
<evidence type="ECO:0000256" key="4">
    <source>
        <dbReference type="ARBA" id="ARBA00022683"/>
    </source>
</evidence>
<comment type="subcellular location">
    <subcellularLocation>
        <location evidence="1">Cytoplasm</location>
    </subcellularLocation>
</comment>
<organism evidence="9 10">
    <name type="scientific">Salmonella enterica subsp. enterica serovar Sanjuan</name>
    <dbReference type="NCBI Taxonomy" id="1160765"/>
    <lineage>
        <taxon>Bacteria</taxon>
        <taxon>Pseudomonadati</taxon>
        <taxon>Pseudomonadota</taxon>
        <taxon>Gammaproteobacteria</taxon>
        <taxon>Enterobacterales</taxon>
        <taxon>Enterobacteriaceae</taxon>
        <taxon>Salmonella</taxon>
    </lineage>
</organism>
<dbReference type="InterPro" id="IPR000032">
    <property type="entry name" value="HPr-like"/>
</dbReference>
<dbReference type="GO" id="GO:0005737">
    <property type="term" value="C:cytoplasm"/>
    <property type="evidence" value="ECO:0007669"/>
    <property type="project" value="UniProtKB-SubCell"/>
</dbReference>
<dbReference type="SUPFAM" id="SSF55594">
    <property type="entry name" value="HPr-like"/>
    <property type="match status" value="1"/>
</dbReference>
<dbReference type="PROSITE" id="PS51350">
    <property type="entry name" value="PTS_HPR_DOM"/>
    <property type="match status" value="1"/>
</dbReference>
<reference evidence="9 10" key="1">
    <citation type="submission" date="2018-12" db="EMBL/GenBank/DDBJ databases">
        <authorList>
            <consortium name="Pathogen Informatics"/>
        </authorList>
    </citation>
    <scope>NUCLEOTIDE SEQUENCE [LARGE SCALE GENOMIC DNA]</scope>
    <source>
        <strain evidence="9 10">NCTC7406</strain>
    </source>
</reference>
<dbReference type="GO" id="GO:0009401">
    <property type="term" value="P:phosphoenolpyruvate-dependent sugar phosphotransferase system"/>
    <property type="evidence" value="ECO:0007669"/>
    <property type="project" value="UniProtKB-KW"/>
</dbReference>
<dbReference type="InterPro" id="IPR001020">
    <property type="entry name" value="PTS_HPr_His_P_site"/>
</dbReference>
<dbReference type="Pfam" id="PF00381">
    <property type="entry name" value="PTS-HPr"/>
    <property type="match status" value="1"/>
</dbReference>
<comment type="similarity">
    <text evidence="2">Belongs to the HPr family.</text>
</comment>
<evidence type="ECO:0000256" key="1">
    <source>
        <dbReference type="ARBA" id="ARBA00004496"/>
    </source>
</evidence>
<dbReference type="PROSITE" id="PS00369">
    <property type="entry name" value="PTS_HPR_HIS"/>
    <property type="match status" value="1"/>
</dbReference>
<accession>A0A3S4GYH5</accession>
<dbReference type="GO" id="GO:0016740">
    <property type="term" value="F:transferase activity"/>
    <property type="evidence" value="ECO:0007669"/>
    <property type="project" value="UniProtKB-KW"/>
</dbReference>
<dbReference type="Gene3D" id="3.30.1340.10">
    <property type="entry name" value="HPr-like"/>
    <property type="match status" value="1"/>
</dbReference>
<sequence length="90" mass="9770">MIRENIRVVNSTGLHARPAATFIKTLKKHESSVTLINNGKETVIKGLMSVLGAGVKGKSSIEIICEGPDEQVLMDEIKELFASGFGEKEE</sequence>
<dbReference type="AlphaFoldDB" id="A0A3S4GYH5"/>
<dbReference type="PRINTS" id="PR00107">
    <property type="entry name" value="PHOSPHOCPHPR"/>
</dbReference>
<evidence type="ECO:0000313" key="9">
    <source>
        <dbReference type="EMBL" id="VEA06815.1"/>
    </source>
</evidence>
<evidence type="ECO:0000256" key="2">
    <source>
        <dbReference type="ARBA" id="ARBA00010736"/>
    </source>
</evidence>
<keyword evidence="9" id="KW-0808">Transferase</keyword>
<evidence type="ECO:0000259" key="8">
    <source>
        <dbReference type="PROSITE" id="PS51350"/>
    </source>
</evidence>
<evidence type="ECO:0000256" key="5">
    <source>
        <dbReference type="ARBA" id="ARBA00037424"/>
    </source>
</evidence>
<evidence type="ECO:0000313" key="10">
    <source>
        <dbReference type="Proteomes" id="UP000276345"/>
    </source>
</evidence>
<dbReference type="InterPro" id="IPR035895">
    <property type="entry name" value="HPr-like_sf"/>
</dbReference>
<dbReference type="PANTHER" id="PTHR33705:SF2">
    <property type="entry name" value="PHOSPHOCARRIER PROTEIN NPR"/>
    <property type="match status" value="1"/>
</dbReference>
<evidence type="ECO:0000256" key="3">
    <source>
        <dbReference type="ARBA" id="ARBA00022490"/>
    </source>
</evidence>
<dbReference type="PANTHER" id="PTHR33705">
    <property type="entry name" value="PHOSPHOCARRIER PROTEIN HPR"/>
    <property type="match status" value="1"/>
</dbReference>
<feature type="domain" description="HPr" evidence="8">
    <location>
        <begin position="1"/>
        <end position="88"/>
    </location>
</feature>
<dbReference type="NCBIfam" id="TIGR01003">
    <property type="entry name" value="PTS_HPr_family"/>
    <property type="match status" value="1"/>
</dbReference>
<evidence type="ECO:0000256" key="7">
    <source>
        <dbReference type="ARBA" id="ARBA00041734"/>
    </source>
</evidence>
<name>A0A3S4GYH5_SALET</name>
<proteinExistence type="inferred from homology"/>
<gene>
    <name evidence="9" type="primary">ptsH_2</name>
    <name evidence="9" type="ORF">NCTC7406_02666</name>
</gene>
<keyword evidence="9" id="KW-0762">Sugar transport</keyword>
<keyword evidence="3" id="KW-0963">Cytoplasm</keyword>
<comment type="function">
    <text evidence="5">Component of the phosphoenolpyruvate-dependent nitrogen-metabolic phosphotransferase system (nitrogen-metabolic PTS), that seems to be involved in regulating nitrogen metabolism. The phosphoryl group from phosphoenolpyruvate (PEP) is transferred to the phosphoryl carrier protein NPr by enzyme I-Ntr. Phospho-NPr then transfers it to EIIA-Ntr. Could function in the transcriptional regulation of sigma-54 dependent operons in conjunction with the NPr (PtsO) and EIIA-Ntr (PtsN) proteins.</text>
</comment>
<dbReference type="CDD" id="cd00367">
    <property type="entry name" value="PTS-HPr_like"/>
    <property type="match status" value="1"/>
</dbReference>
<keyword evidence="4" id="KW-0598">Phosphotransferase system</keyword>